<dbReference type="AlphaFoldDB" id="A0A7C9I150"/>
<protein>
    <submittedName>
        <fullName evidence="1">Uncharacterized protein</fullName>
    </submittedName>
</protein>
<evidence type="ECO:0000313" key="1">
    <source>
        <dbReference type="EMBL" id="MVN88628.1"/>
    </source>
</evidence>
<gene>
    <name evidence="1" type="ORF">GO986_17980</name>
</gene>
<dbReference type="EMBL" id="WQLB01000031">
    <property type="protein sequence ID" value="MVN88628.1"/>
    <property type="molecule type" value="Genomic_DNA"/>
</dbReference>
<comment type="caution">
    <text evidence="1">The sequence shown here is derived from an EMBL/GenBank/DDBJ whole genome shotgun (WGS) entry which is preliminary data.</text>
</comment>
<keyword evidence="2" id="KW-1185">Reference proteome</keyword>
<sequence>MIAESTLVYNGKSINFDPSSLTPKEIRDLTIGSFAPPIVGLIGFPGLEMYQSLELNLGSPKVNFNGKSYIVSLLKDEYNSSPKEYFAASLRSI</sequence>
<dbReference type="RefSeq" id="WP_157460688.1">
    <property type="nucleotide sequence ID" value="NZ_WQLB01000031.1"/>
</dbReference>
<evidence type="ECO:0000313" key="2">
    <source>
        <dbReference type="Proteomes" id="UP000483286"/>
    </source>
</evidence>
<accession>A0A7C9I150</accession>
<dbReference type="Proteomes" id="UP000483286">
    <property type="component" value="Unassembled WGS sequence"/>
</dbReference>
<organism evidence="1 2">
    <name type="scientific">Deinococcus arboris</name>
    <dbReference type="NCBI Taxonomy" id="2682977"/>
    <lineage>
        <taxon>Bacteria</taxon>
        <taxon>Thermotogati</taxon>
        <taxon>Deinococcota</taxon>
        <taxon>Deinococci</taxon>
        <taxon>Deinococcales</taxon>
        <taxon>Deinococcaceae</taxon>
        <taxon>Deinococcus</taxon>
    </lineage>
</organism>
<name>A0A7C9I150_9DEIO</name>
<proteinExistence type="predicted"/>
<reference evidence="1 2" key="1">
    <citation type="submission" date="2019-12" db="EMBL/GenBank/DDBJ databases">
        <title>Deinococcus sp. HMF7620 Genome sequencing and assembly.</title>
        <authorList>
            <person name="Kang H."/>
            <person name="Kim H."/>
            <person name="Joh K."/>
        </authorList>
    </citation>
    <scope>NUCLEOTIDE SEQUENCE [LARGE SCALE GENOMIC DNA]</scope>
    <source>
        <strain evidence="1 2">HMF7620</strain>
    </source>
</reference>